<dbReference type="Pfam" id="PF12612">
    <property type="entry name" value="TFCD_C"/>
    <property type="match status" value="1"/>
</dbReference>
<dbReference type="Proteomes" id="UP001556367">
    <property type="component" value="Unassembled WGS sequence"/>
</dbReference>
<dbReference type="InterPro" id="IPR022577">
    <property type="entry name" value="TBCD_C"/>
</dbReference>
<evidence type="ECO:0000259" key="1">
    <source>
        <dbReference type="Pfam" id="PF12612"/>
    </source>
</evidence>
<organism evidence="2 3">
    <name type="scientific">Hohenbuehelia grisea</name>
    <dbReference type="NCBI Taxonomy" id="104357"/>
    <lineage>
        <taxon>Eukaryota</taxon>
        <taxon>Fungi</taxon>
        <taxon>Dikarya</taxon>
        <taxon>Basidiomycota</taxon>
        <taxon>Agaricomycotina</taxon>
        <taxon>Agaricomycetes</taxon>
        <taxon>Agaricomycetidae</taxon>
        <taxon>Agaricales</taxon>
        <taxon>Pleurotineae</taxon>
        <taxon>Pleurotaceae</taxon>
        <taxon>Hohenbuehelia</taxon>
    </lineage>
</organism>
<evidence type="ECO:0000313" key="2">
    <source>
        <dbReference type="EMBL" id="KAL0945858.1"/>
    </source>
</evidence>
<dbReference type="EMBL" id="JASNQZ010000015">
    <property type="protein sequence ID" value="KAL0945858.1"/>
    <property type="molecule type" value="Genomic_DNA"/>
</dbReference>
<dbReference type="SUPFAM" id="SSF48371">
    <property type="entry name" value="ARM repeat"/>
    <property type="match status" value="1"/>
</dbReference>
<sequence length="388" mass="43727">MKTNIEARRNCFEAIPQIYRTLAKSISQYISPETTADLFQVLLDGLKDYSSDERGDVGSWIRVACVRGLTEVSEVLIRHAKDLPDFEAYLSPHRYHAAIAGILKQGVERLDNVRQDAGACFLRLLRLSPPDVSSCDQWQISGHELLERLFPSNKADESWGDGNFLFPKAVQFVQIERYRDSVLQGLVLSIGSKTDSIHRPLSASLVAYCNTIHVTVSDGPTYSLQRLVTDLLNYARSNLAANAVVLPVLQAFNVLFEGGVLKRLDEYPEGIETLQDLLRVCLSNISRIKSIHRISQCMKITVHLLAFENLFSRAVSELTSFLNHRFPHVRSETAEYLYIFLQSHNVGRETDEVEELLLETEWLTEDTSVAHDAAQATVSAFENAERVD</sequence>
<feature type="domain" description="Tubulin-folding cofactor D C-terminal" evidence="1">
    <location>
        <begin position="96"/>
        <end position="293"/>
    </location>
</feature>
<evidence type="ECO:0000313" key="3">
    <source>
        <dbReference type="Proteomes" id="UP001556367"/>
    </source>
</evidence>
<proteinExistence type="predicted"/>
<gene>
    <name evidence="2" type="ORF">HGRIS_012143</name>
</gene>
<reference evidence="3" key="1">
    <citation type="submission" date="2024-06" db="EMBL/GenBank/DDBJ databases">
        <title>Multi-omics analyses provide insights into the biosynthesis of the anticancer antibiotic pleurotin in Hohenbuehelia grisea.</title>
        <authorList>
            <person name="Weaver J.A."/>
            <person name="Alberti F."/>
        </authorList>
    </citation>
    <scope>NUCLEOTIDE SEQUENCE [LARGE SCALE GENOMIC DNA]</scope>
    <source>
        <strain evidence="3">T-177</strain>
    </source>
</reference>
<dbReference type="InterPro" id="IPR033162">
    <property type="entry name" value="TBCD"/>
</dbReference>
<comment type="caution">
    <text evidence="2">The sequence shown here is derived from an EMBL/GenBank/DDBJ whole genome shotgun (WGS) entry which is preliminary data.</text>
</comment>
<name>A0ABR3IRE4_9AGAR</name>
<dbReference type="PANTHER" id="PTHR12658">
    <property type="entry name" value="BETA-TUBULIN COFACTOR D"/>
    <property type="match status" value="1"/>
</dbReference>
<keyword evidence="3" id="KW-1185">Reference proteome</keyword>
<dbReference type="PANTHER" id="PTHR12658:SF0">
    <property type="entry name" value="TUBULIN-SPECIFIC CHAPERONE D"/>
    <property type="match status" value="1"/>
</dbReference>
<accession>A0ABR3IRE4</accession>
<dbReference type="InterPro" id="IPR016024">
    <property type="entry name" value="ARM-type_fold"/>
</dbReference>
<protein>
    <recommendedName>
        <fullName evidence="1">Tubulin-folding cofactor D C-terminal domain-containing protein</fullName>
    </recommendedName>
</protein>